<gene>
    <name evidence="2" type="ORF">PPRIM_AZ9-3.1.T1960008</name>
</gene>
<protein>
    <submittedName>
        <fullName evidence="2">Uncharacterized protein</fullName>
    </submittedName>
</protein>
<organism evidence="2 3">
    <name type="scientific">Paramecium primaurelia</name>
    <dbReference type="NCBI Taxonomy" id="5886"/>
    <lineage>
        <taxon>Eukaryota</taxon>
        <taxon>Sar</taxon>
        <taxon>Alveolata</taxon>
        <taxon>Ciliophora</taxon>
        <taxon>Intramacronucleata</taxon>
        <taxon>Oligohymenophorea</taxon>
        <taxon>Peniculida</taxon>
        <taxon>Parameciidae</taxon>
        <taxon>Paramecium</taxon>
    </lineage>
</organism>
<proteinExistence type="predicted"/>
<accession>A0A8S1QP11</accession>
<keyword evidence="1" id="KW-1133">Transmembrane helix</keyword>
<evidence type="ECO:0000313" key="2">
    <source>
        <dbReference type="EMBL" id="CAD8117349.1"/>
    </source>
</evidence>
<keyword evidence="3" id="KW-1185">Reference proteome</keyword>
<dbReference type="Proteomes" id="UP000688137">
    <property type="component" value="Unassembled WGS sequence"/>
</dbReference>
<keyword evidence="1" id="KW-0472">Membrane</keyword>
<feature type="transmembrane region" description="Helical" evidence="1">
    <location>
        <begin position="27"/>
        <end position="48"/>
    </location>
</feature>
<comment type="caution">
    <text evidence="2">The sequence shown here is derived from an EMBL/GenBank/DDBJ whole genome shotgun (WGS) entry which is preliminary data.</text>
</comment>
<reference evidence="2" key="1">
    <citation type="submission" date="2021-01" db="EMBL/GenBank/DDBJ databases">
        <authorList>
            <consortium name="Genoscope - CEA"/>
            <person name="William W."/>
        </authorList>
    </citation>
    <scope>NUCLEOTIDE SEQUENCE</scope>
</reference>
<keyword evidence="1" id="KW-0812">Transmembrane</keyword>
<feature type="transmembrane region" description="Helical" evidence="1">
    <location>
        <begin position="60"/>
        <end position="78"/>
    </location>
</feature>
<name>A0A8S1QP11_PARPR</name>
<evidence type="ECO:0000313" key="3">
    <source>
        <dbReference type="Proteomes" id="UP000688137"/>
    </source>
</evidence>
<sequence length="95" mass="11560">MILNSIASIAFLQLKDQLNSIFFKKNIVVRIYFMFLINFLKILTEYPIGNLVNKIENYRYLFYNVNIYYLLFLIPMNVKNNRLSREKQDSYQILY</sequence>
<evidence type="ECO:0000256" key="1">
    <source>
        <dbReference type="SAM" id="Phobius"/>
    </source>
</evidence>
<dbReference type="EMBL" id="CAJJDM010000205">
    <property type="protein sequence ID" value="CAD8117349.1"/>
    <property type="molecule type" value="Genomic_DNA"/>
</dbReference>
<dbReference type="AlphaFoldDB" id="A0A8S1QP11"/>